<dbReference type="Pfam" id="PF01202">
    <property type="entry name" value="SKI"/>
    <property type="match status" value="1"/>
</dbReference>
<evidence type="ECO:0000256" key="6">
    <source>
        <dbReference type="ARBA" id="ARBA00022605"/>
    </source>
</evidence>
<dbReference type="GO" id="GO:0005829">
    <property type="term" value="C:cytosol"/>
    <property type="evidence" value="ECO:0007669"/>
    <property type="project" value="TreeGrafter"/>
</dbReference>
<keyword evidence="11" id="KW-0057">Aromatic amino acid biosynthesis</keyword>
<evidence type="ECO:0000256" key="2">
    <source>
        <dbReference type="ARBA" id="ARBA00004229"/>
    </source>
</evidence>
<dbReference type="UniPathway" id="UPA00053">
    <property type="reaction ID" value="UER00088"/>
</dbReference>
<comment type="subcellular location">
    <subcellularLocation>
        <location evidence="2">Plastid</location>
        <location evidence="2">Chloroplast</location>
    </subcellularLocation>
</comment>
<gene>
    <name evidence="13" type="ORF">DEO72_LG11g2328</name>
</gene>
<comment type="pathway">
    <text evidence="3">Metabolic intermediate biosynthesis; chorismate biosynthesis; chorismate from D-erythrose 4-phosphate and phosphoenolpyruvate: step 5/7.</text>
</comment>
<dbReference type="GO" id="GO:0009507">
    <property type="term" value="C:chloroplast"/>
    <property type="evidence" value="ECO:0007669"/>
    <property type="project" value="UniProtKB-SubCell"/>
</dbReference>
<dbReference type="EC" id="2.7.1.71" evidence="5"/>
<evidence type="ECO:0000256" key="3">
    <source>
        <dbReference type="ARBA" id="ARBA00004842"/>
    </source>
</evidence>
<organism evidence="13 14">
    <name type="scientific">Vigna unguiculata</name>
    <name type="common">Cowpea</name>
    <dbReference type="NCBI Taxonomy" id="3917"/>
    <lineage>
        <taxon>Eukaryota</taxon>
        <taxon>Viridiplantae</taxon>
        <taxon>Streptophyta</taxon>
        <taxon>Embryophyta</taxon>
        <taxon>Tracheophyta</taxon>
        <taxon>Spermatophyta</taxon>
        <taxon>Magnoliopsida</taxon>
        <taxon>eudicotyledons</taxon>
        <taxon>Gunneridae</taxon>
        <taxon>Pentapetalae</taxon>
        <taxon>rosids</taxon>
        <taxon>fabids</taxon>
        <taxon>Fabales</taxon>
        <taxon>Fabaceae</taxon>
        <taxon>Papilionoideae</taxon>
        <taxon>50 kb inversion clade</taxon>
        <taxon>NPAAA clade</taxon>
        <taxon>indigoferoid/millettioid clade</taxon>
        <taxon>Phaseoleae</taxon>
        <taxon>Vigna</taxon>
    </lineage>
</organism>
<proteinExistence type="inferred from homology"/>
<keyword evidence="14" id="KW-1185">Reference proteome</keyword>
<comment type="similarity">
    <text evidence="4">Belongs to the shikimate kinase family.</text>
</comment>
<evidence type="ECO:0000256" key="11">
    <source>
        <dbReference type="ARBA" id="ARBA00023141"/>
    </source>
</evidence>
<dbReference type="FunFam" id="3.40.50.300:FF:001033">
    <property type="entry name" value="Shikimate kinase 2, chloroplastic"/>
    <property type="match status" value="1"/>
</dbReference>
<dbReference type="PRINTS" id="PR01100">
    <property type="entry name" value="SHIKIMTKNASE"/>
</dbReference>
<dbReference type="Gene3D" id="3.40.50.300">
    <property type="entry name" value="P-loop containing nucleotide triphosphate hydrolases"/>
    <property type="match status" value="1"/>
</dbReference>
<keyword evidence="6" id="KW-0028">Amino-acid biosynthesis</keyword>
<dbReference type="InterPro" id="IPR000623">
    <property type="entry name" value="Shikimate_kinase/TSH1"/>
</dbReference>
<dbReference type="SUPFAM" id="SSF52540">
    <property type="entry name" value="P-loop containing nucleoside triphosphate hydrolases"/>
    <property type="match status" value="1"/>
</dbReference>
<evidence type="ECO:0000256" key="12">
    <source>
        <dbReference type="ARBA" id="ARBA00048567"/>
    </source>
</evidence>
<name>A0A4D6NS50_VIGUN</name>
<dbReference type="InterPro" id="IPR027417">
    <property type="entry name" value="P-loop_NTPase"/>
</dbReference>
<evidence type="ECO:0000256" key="4">
    <source>
        <dbReference type="ARBA" id="ARBA00006997"/>
    </source>
</evidence>
<keyword evidence="10" id="KW-0067">ATP-binding</keyword>
<evidence type="ECO:0000256" key="5">
    <source>
        <dbReference type="ARBA" id="ARBA00012154"/>
    </source>
</evidence>
<dbReference type="AlphaFoldDB" id="A0A4D6NS50"/>
<evidence type="ECO:0000313" key="13">
    <source>
        <dbReference type="EMBL" id="QCE15319.1"/>
    </source>
</evidence>
<comment type="catalytic activity">
    <reaction evidence="12">
        <text>shikimate + ATP = 3-phosphoshikimate + ADP + H(+)</text>
        <dbReference type="Rhea" id="RHEA:13121"/>
        <dbReference type="ChEBI" id="CHEBI:15378"/>
        <dbReference type="ChEBI" id="CHEBI:30616"/>
        <dbReference type="ChEBI" id="CHEBI:36208"/>
        <dbReference type="ChEBI" id="CHEBI:145989"/>
        <dbReference type="ChEBI" id="CHEBI:456216"/>
        <dbReference type="EC" id="2.7.1.71"/>
    </reaction>
</comment>
<dbReference type="PROSITE" id="PS01128">
    <property type="entry name" value="SHIKIMATE_KINASE"/>
    <property type="match status" value="1"/>
</dbReference>
<dbReference type="GO" id="GO:0009423">
    <property type="term" value="P:chorismate biosynthetic process"/>
    <property type="evidence" value="ECO:0007669"/>
    <property type="project" value="UniProtKB-UniPathway"/>
</dbReference>
<keyword evidence="8" id="KW-0547">Nucleotide-binding</keyword>
<accession>A0A4D6NS50</accession>
<sequence>MEAIAVQAFRFSVMLHSTKPERTGPNDSVRMFGGFKKQLFVSSTFHPPRPSTRIQRKKKSLVVACSHNNIPARTLESETFHAPVDEKLILKNKSQEIETYLNGRCIYLVGMMGSGKTTVGKILSQALSYAFFDSDALVEEEVDGTSVADIFKHYGETFFRNKETEILRKLSMMHRHVISTGGGAVVRPINWKYMYQGISVWLDVPVEALAQRITAVGTDSRPLLHYEPGDAYTKTFMRLSALLEERSEAYANANARVSLENMVAKLGQRDVSDLSPTAIAMEALEQIKGFLMKSLVEHELNSVSSVKRLHSFVKMMEQVKCSESLVEKVNNLESSMEQSVDNLGLEEDKYVIQILELAKGDLQQIVERKLEVM</sequence>
<dbReference type="GO" id="GO:0008652">
    <property type="term" value="P:amino acid biosynthetic process"/>
    <property type="evidence" value="ECO:0007669"/>
    <property type="project" value="UniProtKB-KW"/>
</dbReference>
<dbReference type="PANTHER" id="PTHR21087">
    <property type="entry name" value="SHIKIMATE KINASE"/>
    <property type="match status" value="1"/>
</dbReference>
<dbReference type="GO" id="GO:0009073">
    <property type="term" value="P:aromatic amino acid family biosynthetic process"/>
    <property type="evidence" value="ECO:0007669"/>
    <property type="project" value="UniProtKB-KW"/>
</dbReference>
<evidence type="ECO:0000256" key="7">
    <source>
        <dbReference type="ARBA" id="ARBA00022679"/>
    </source>
</evidence>
<reference evidence="13 14" key="1">
    <citation type="submission" date="2019-04" db="EMBL/GenBank/DDBJ databases">
        <title>An improved genome assembly and genetic linkage map for asparagus bean, Vigna unguiculata ssp. sesquipedialis.</title>
        <authorList>
            <person name="Xia Q."/>
            <person name="Zhang R."/>
            <person name="Dong Y."/>
        </authorList>
    </citation>
    <scope>NUCLEOTIDE SEQUENCE [LARGE SCALE GENOMIC DNA]</scope>
    <source>
        <tissue evidence="13">Leaf</tissue>
    </source>
</reference>
<dbReference type="EMBL" id="CP039355">
    <property type="protein sequence ID" value="QCE15319.1"/>
    <property type="molecule type" value="Genomic_DNA"/>
</dbReference>
<evidence type="ECO:0000256" key="8">
    <source>
        <dbReference type="ARBA" id="ARBA00022741"/>
    </source>
</evidence>
<keyword evidence="7" id="KW-0808">Transferase</keyword>
<comment type="function">
    <text evidence="1">Catalyzes the specific phosphorylation of the 3-hydroxyl group of shikimic acid using ATP as a cosubstrate.</text>
</comment>
<evidence type="ECO:0000256" key="10">
    <source>
        <dbReference type="ARBA" id="ARBA00022840"/>
    </source>
</evidence>
<protein>
    <recommendedName>
        <fullName evidence="5">shikimate kinase</fullName>
        <ecNumber evidence="5">2.7.1.71</ecNumber>
    </recommendedName>
</protein>
<dbReference type="InterPro" id="IPR031322">
    <property type="entry name" value="Shikimate/glucono_kinase"/>
</dbReference>
<evidence type="ECO:0000313" key="14">
    <source>
        <dbReference type="Proteomes" id="UP000501690"/>
    </source>
</evidence>
<dbReference type="Proteomes" id="UP000501690">
    <property type="component" value="Linkage Group LG11"/>
</dbReference>
<dbReference type="GO" id="GO:0004765">
    <property type="term" value="F:shikimate kinase activity"/>
    <property type="evidence" value="ECO:0007669"/>
    <property type="project" value="UniProtKB-EC"/>
</dbReference>
<dbReference type="InterPro" id="IPR023000">
    <property type="entry name" value="Shikimate_kinase_CS"/>
</dbReference>
<dbReference type="PANTHER" id="PTHR21087:SF16">
    <property type="entry name" value="SHIKIMATE KINASE 1, CHLOROPLASTIC"/>
    <property type="match status" value="1"/>
</dbReference>
<evidence type="ECO:0000256" key="9">
    <source>
        <dbReference type="ARBA" id="ARBA00022777"/>
    </source>
</evidence>
<dbReference type="GO" id="GO:0005524">
    <property type="term" value="F:ATP binding"/>
    <property type="evidence" value="ECO:0007669"/>
    <property type="project" value="UniProtKB-KW"/>
</dbReference>
<dbReference type="HAMAP" id="MF_00109">
    <property type="entry name" value="Shikimate_kinase"/>
    <property type="match status" value="1"/>
</dbReference>
<dbReference type="CDD" id="cd00464">
    <property type="entry name" value="SK"/>
    <property type="match status" value="1"/>
</dbReference>
<evidence type="ECO:0000256" key="1">
    <source>
        <dbReference type="ARBA" id="ARBA00002641"/>
    </source>
</evidence>
<keyword evidence="9 13" id="KW-0418">Kinase</keyword>